<evidence type="ECO:0000313" key="1">
    <source>
        <dbReference type="EMBL" id="BAU01777.1"/>
    </source>
</evidence>
<gene>
    <name evidence="1" type="primary">Vigan.11G108100</name>
    <name evidence="1" type="ORF">VIGAN_11108100</name>
</gene>
<accession>A0A0S3TA19</accession>
<dbReference type="AlphaFoldDB" id="A0A0S3TA19"/>
<dbReference type="EMBL" id="AP015044">
    <property type="protein sequence ID" value="BAU01777.1"/>
    <property type="molecule type" value="Genomic_DNA"/>
</dbReference>
<evidence type="ECO:0000313" key="2">
    <source>
        <dbReference type="Proteomes" id="UP000291084"/>
    </source>
</evidence>
<proteinExistence type="predicted"/>
<protein>
    <submittedName>
        <fullName evidence="1">Uncharacterized protein</fullName>
    </submittedName>
</protein>
<sequence>SLSPSEEKIQREPKVLYRRKIRDQFRRKDKVSPSLLLLRCAALEPYGNFLSLTSGSIAAMVWYNNRGATHGDFNGGSYGGSRDRFLEIGKTSPWFGRWVSDSWCLFLALVFCKWRVVSQWFCVSPSLHCGSGSNASLLAISGGSHSRQ</sequence>
<keyword evidence="2" id="KW-1185">Reference proteome</keyword>
<name>A0A0S3TA19_PHAAN</name>
<reference evidence="1 2" key="1">
    <citation type="journal article" date="2015" name="Sci. Rep.">
        <title>The power of single molecule real-time sequencing technology in the de novo assembly of a eukaryotic genome.</title>
        <authorList>
            <person name="Sakai H."/>
            <person name="Naito K."/>
            <person name="Ogiso-Tanaka E."/>
            <person name="Takahashi Y."/>
            <person name="Iseki K."/>
            <person name="Muto C."/>
            <person name="Satou K."/>
            <person name="Teruya K."/>
            <person name="Shiroma A."/>
            <person name="Shimoji M."/>
            <person name="Hirano T."/>
            <person name="Itoh T."/>
            <person name="Kaga A."/>
            <person name="Tomooka N."/>
        </authorList>
    </citation>
    <scope>NUCLEOTIDE SEQUENCE [LARGE SCALE GENOMIC DNA]</scope>
    <source>
        <strain evidence="2">cv. Shumari</strain>
    </source>
</reference>
<organism evidence="1 2">
    <name type="scientific">Vigna angularis var. angularis</name>
    <dbReference type="NCBI Taxonomy" id="157739"/>
    <lineage>
        <taxon>Eukaryota</taxon>
        <taxon>Viridiplantae</taxon>
        <taxon>Streptophyta</taxon>
        <taxon>Embryophyta</taxon>
        <taxon>Tracheophyta</taxon>
        <taxon>Spermatophyta</taxon>
        <taxon>Magnoliopsida</taxon>
        <taxon>eudicotyledons</taxon>
        <taxon>Gunneridae</taxon>
        <taxon>Pentapetalae</taxon>
        <taxon>rosids</taxon>
        <taxon>fabids</taxon>
        <taxon>Fabales</taxon>
        <taxon>Fabaceae</taxon>
        <taxon>Papilionoideae</taxon>
        <taxon>50 kb inversion clade</taxon>
        <taxon>NPAAA clade</taxon>
        <taxon>indigoferoid/millettioid clade</taxon>
        <taxon>Phaseoleae</taxon>
        <taxon>Vigna</taxon>
    </lineage>
</organism>
<dbReference type="Proteomes" id="UP000291084">
    <property type="component" value="Chromosome 11"/>
</dbReference>
<feature type="non-terminal residue" evidence="1">
    <location>
        <position position="1"/>
    </location>
</feature>